<dbReference type="AlphaFoldDB" id="A0AAW3P9R9"/>
<accession>A0AAW3P9R9</accession>
<gene>
    <name evidence="1" type="ORF">WL88_25765</name>
</gene>
<evidence type="ECO:0000313" key="1">
    <source>
        <dbReference type="EMBL" id="KWF46722.1"/>
    </source>
</evidence>
<organism evidence="1 2">
    <name type="scientific">Burkholderia diffusa</name>
    <dbReference type="NCBI Taxonomy" id="488732"/>
    <lineage>
        <taxon>Bacteria</taxon>
        <taxon>Pseudomonadati</taxon>
        <taxon>Pseudomonadota</taxon>
        <taxon>Betaproteobacteria</taxon>
        <taxon>Burkholderiales</taxon>
        <taxon>Burkholderiaceae</taxon>
        <taxon>Burkholderia</taxon>
        <taxon>Burkholderia cepacia complex</taxon>
    </lineage>
</organism>
<dbReference type="Proteomes" id="UP000063236">
    <property type="component" value="Unassembled WGS sequence"/>
</dbReference>
<protein>
    <submittedName>
        <fullName evidence="1">Uncharacterized protein</fullName>
    </submittedName>
</protein>
<proteinExistence type="predicted"/>
<comment type="caution">
    <text evidence="1">The sequence shown here is derived from an EMBL/GenBank/DDBJ whole genome shotgun (WGS) entry which is preliminary data.</text>
</comment>
<name>A0AAW3P9R9_9BURK</name>
<dbReference type="EMBL" id="LPJV01000059">
    <property type="protein sequence ID" value="KWF46722.1"/>
    <property type="molecule type" value="Genomic_DNA"/>
</dbReference>
<evidence type="ECO:0000313" key="2">
    <source>
        <dbReference type="Proteomes" id="UP000063236"/>
    </source>
</evidence>
<reference evidence="1 2" key="1">
    <citation type="submission" date="2015-11" db="EMBL/GenBank/DDBJ databases">
        <title>Expanding the genomic diversity of Burkholderia species for the development of highly accurate diagnostics.</title>
        <authorList>
            <person name="Sahl J."/>
            <person name="Keim P."/>
            <person name="Wagner D."/>
        </authorList>
    </citation>
    <scope>NUCLEOTIDE SEQUENCE [LARGE SCALE GENOMIC DNA]</scope>
    <source>
        <strain evidence="1 2">MSMB378WGS</strain>
    </source>
</reference>
<sequence>MKHQIQFVEAREDATKALQSTEQPLDFVATFVHFPVVLPRLDARAQRRNDRDEAEIKRELSGFVAFVRLVHQQVQRPIRRSQAFEQCSSVRRIASLTGR</sequence>